<dbReference type="PANTHER" id="PTHR35866:SF1">
    <property type="entry name" value="YKGJ FAMILY CYSTEINE CLUSTER PROTEIN"/>
    <property type="match status" value="1"/>
</dbReference>
<evidence type="ECO:0000313" key="1">
    <source>
        <dbReference type="EMBL" id="VFQ43974.1"/>
    </source>
</evidence>
<name>A0A4U8YKS4_9BACT</name>
<gene>
    <name evidence="1" type="ORF">MSL71_16180</name>
</gene>
<dbReference type="Pfam" id="PF03692">
    <property type="entry name" value="CxxCxxCC"/>
    <property type="match status" value="1"/>
</dbReference>
<dbReference type="RefSeq" id="WP_180138578.1">
    <property type="nucleotide sequence ID" value="NZ_CAADHO010000002.1"/>
</dbReference>
<dbReference type="PANTHER" id="PTHR35866">
    <property type="entry name" value="PUTATIVE-RELATED"/>
    <property type="match status" value="1"/>
</dbReference>
<sequence>MSGEPQFIGIDESFTFACGAQKGCFNQCCCDLNQFLYPYDILRLSRALKVSTREFLDTYTFIYTGDSTGLPVVSFKTSTREHNACPFVTDKGCAVYDDRPASCRFFPLARALARSRDDGSISEYFAVIEDPICEGFIGGEVWTPRRWMESQGLVAYNEHNDRMMELISLKQQHMPGRLEGDDRKAFELACYDLDGFRGQVADGTISLDAERKQAVLEDDEALLGEAMGWIRERLFGTRRAS</sequence>
<proteinExistence type="predicted"/>
<dbReference type="Proteomes" id="UP000507962">
    <property type="component" value="Unassembled WGS sequence"/>
</dbReference>
<dbReference type="AlphaFoldDB" id="A0A4U8YKS4"/>
<reference evidence="1 2" key="1">
    <citation type="submission" date="2019-03" db="EMBL/GenBank/DDBJ databases">
        <authorList>
            <person name="Nijsse B."/>
        </authorList>
    </citation>
    <scope>NUCLEOTIDE SEQUENCE [LARGE SCALE GENOMIC DNA]</scope>
    <source>
        <strain evidence="1">Desulfoluna butyratoxydans MSL71</strain>
    </source>
</reference>
<dbReference type="InterPro" id="IPR005358">
    <property type="entry name" value="Puta_zinc/iron-chelating_dom"/>
</dbReference>
<organism evidence="1 2">
    <name type="scientific">Desulfoluna butyratoxydans</name>
    <dbReference type="NCBI Taxonomy" id="231438"/>
    <lineage>
        <taxon>Bacteria</taxon>
        <taxon>Pseudomonadati</taxon>
        <taxon>Thermodesulfobacteriota</taxon>
        <taxon>Desulfobacteria</taxon>
        <taxon>Desulfobacterales</taxon>
        <taxon>Desulfolunaceae</taxon>
        <taxon>Desulfoluna</taxon>
    </lineage>
</organism>
<dbReference type="EMBL" id="CAADHO010000002">
    <property type="protein sequence ID" value="VFQ43974.1"/>
    <property type="molecule type" value="Genomic_DNA"/>
</dbReference>
<accession>A0A4U8YKS4</accession>
<evidence type="ECO:0000313" key="2">
    <source>
        <dbReference type="Proteomes" id="UP000507962"/>
    </source>
</evidence>
<protein>
    <submittedName>
        <fullName evidence="1">Putative zinc- or iron-chelating domain containing protein</fullName>
    </submittedName>
</protein>
<keyword evidence="2" id="KW-1185">Reference proteome</keyword>